<sequence length="555" mass="57966">MNMILGISLAVTNANSGGAAPTVIYYVDPAGSDAANGLSPATAWQTLSKVNGATIPAGASVLFKGGSTFTGSLNLVEARHYGSSGLITRYGSYGTGRATINTTTSTNYGIYAIDPKYVTIENLIVTGVGRTTSTASGVFLEVLKLASTRLPAVTLSNVDVSGFGDCGILAWSHPSDSSPSGFDDLTLLNCLVHDCCTTGNGIFMVSNAYGLKNLAPTFKRTIIRSCKVYDNPGGYASPTSHSGSGILLAQTDGALVESCEAYNNGAGNTYAQGPVGIWFYDTTNSIIQFCESHHNKTGLGTSDGDGFDLDGGCQNCTVQYCYSHDNYGQGYQLYQYNDPTNILSLTGNTIRYCISENDCQQNTATKGAFLLGSADNTRACSGNAIYGCTVFNSTASANAVYIFSNPNQFATSYVGNNIFYLTGASSKFILSSTSTAPALLFIGNCYSSPATSIKWGATTYTTFSNWRAAFPTQETVAGGATFKAANPSLVGTVPVGTIGGFDPLLLGAYKTQAASVCKNGGQDLNALYGISMGSRDLFGNTIPQGLYDIGCYETA</sequence>
<feature type="domain" description="Right handed beta helix" evidence="1">
    <location>
        <begin position="153"/>
        <end position="338"/>
    </location>
</feature>
<accession>A0ABY1XYP3</accession>
<dbReference type="RefSeq" id="WP_130806715.1">
    <property type="nucleotide sequence ID" value="NZ_SILG01000001.1"/>
</dbReference>
<dbReference type="SUPFAM" id="SSF51126">
    <property type="entry name" value="Pectin lyase-like"/>
    <property type="match status" value="2"/>
</dbReference>
<dbReference type="InterPro" id="IPR006626">
    <property type="entry name" value="PbH1"/>
</dbReference>
<dbReference type="Pfam" id="PF13229">
    <property type="entry name" value="Beta_helix"/>
    <property type="match status" value="1"/>
</dbReference>
<dbReference type="Gene3D" id="2.160.20.10">
    <property type="entry name" value="Single-stranded right-handed beta-helix, Pectin lyase-like"/>
    <property type="match status" value="1"/>
</dbReference>
<dbReference type="InterPro" id="IPR011050">
    <property type="entry name" value="Pectin_lyase_fold/virulence"/>
</dbReference>
<keyword evidence="3" id="KW-1185">Reference proteome</keyword>
<dbReference type="InterPro" id="IPR039448">
    <property type="entry name" value="Beta_helix"/>
</dbReference>
<dbReference type="EMBL" id="SILG01000001">
    <property type="protein sequence ID" value="TBE72410.1"/>
    <property type="molecule type" value="Genomic_DNA"/>
</dbReference>
<evidence type="ECO:0000313" key="2">
    <source>
        <dbReference type="EMBL" id="TBE72410.1"/>
    </source>
</evidence>
<gene>
    <name evidence="2" type="ORF">ELH03_17400</name>
</gene>
<name>A0ABY1XYP3_9HYPH</name>
<evidence type="ECO:0000313" key="3">
    <source>
        <dbReference type="Proteomes" id="UP000291302"/>
    </source>
</evidence>
<evidence type="ECO:0000259" key="1">
    <source>
        <dbReference type="Pfam" id="PF13229"/>
    </source>
</evidence>
<protein>
    <recommendedName>
        <fullName evidence="1">Right handed beta helix domain-containing protein</fullName>
    </recommendedName>
</protein>
<organism evidence="2 3">
    <name type="scientific">Rhizobium beringeri</name>
    <dbReference type="NCBI Taxonomy" id="3019934"/>
    <lineage>
        <taxon>Bacteria</taxon>
        <taxon>Pseudomonadati</taxon>
        <taxon>Pseudomonadota</taxon>
        <taxon>Alphaproteobacteria</taxon>
        <taxon>Hyphomicrobiales</taxon>
        <taxon>Rhizobiaceae</taxon>
        <taxon>Rhizobium/Agrobacterium group</taxon>
        <taxon>Rhizobium</taxon>
    </lineage>
</organism>
<comment type="caution">
    <text evidence="2">The sequence shown here is derived from an EMBL/GenBank/DDBJ whole genome shotgun (WGS) entry which is preliminary data.</text>
</comment>
<dbReference type="Proteomes" id="UP000291302">
    <property type="component" value="Unassembled WGS sequence"/>
</dbReference>
<proteinExistence type="predicted"/>
<dbReference type="SMART" id="SM00710">
    <property type="entry name" value="PbH1"/>
    <property type="match status" value="8"/>
</dbReference>
<dbReference type="InterPro" id="IPR012334">
    <property type="entry name" value="Pectin_lyas_fold"/>
</dbReference>
<reference evidence="2 3" key="1">
    <citation type="submission" date="2019-02" db="EMBL/GenBank/DDBJ databases">
        <title>The genomic architecture of introgression among sibling species of bacteria.</title>
        <authorList>
            <person name="Cavassim M.I.A."/>
            <person name="Moeskjaer S."/>
            <person name="Moslemi C."/>
            <person name="Fields B."/>
            <person name="Bachmann A."/>
            <person name="Vilhjalmsson B."/>
            <person name="Schierup M.H."/>
            <person name="Young J.P.W."/>
            <person name="Andersen S.U."/>
        </authorList>
    </citation>
    <scope>NUCLEOTIDE SEQUENCE [LARGE SCALE GENOMIC DNA]</scope>
    <source>
        <strain evidence="2 3">SM51</strain>
    </source>
</reference>